<proteinExistence type="predicted"/>
<dbReference type="Proteomes" id="UP000663760">
    <property type="component" value="Chromosome 1"/>
</dbReference>
<feature type="transmembrane region" description="Helical" evidence="1">
    <location>
        <begin position="39"/>
        <end position="59"/>
    </location>
</feature>
<protein>
    <submittedName>
        <fullName evidence="2">Uncharacterized protein</fullName>
    </submittedName>
</protein>
<keyword evidence="1" id="KW-0472">Membrane</keyword>
<keyword evidence="3" id="KW-1185">Reference proteome</keyword>
<organism evidence="2 3">
    <name type="scientific">Spirodela intermedia</name>
    <name type="common">Intermediate duckweed</name>
    <dbReference type="NCBI Taxonomy" id="51605"/>
    <lineage>
        <taxon>Eukaryota</taxon>
        <taxon>Viridiplantae</taxon>
        <taxon>Streptophyta</taxon>
        <taxon>Embryophyta</taxon>
        <taxon>Tracheophyta</taxon>
        <taxon>Spermatophyta</taxon>
        <taxon>Magnoliopsida</taxon>
        <taxon>Liliopsida</taxon>
        <taxon>Araceae</taxon>
        <taxon>Lemnoideae</taxon>
        <taxon>Spirodela</taxon>
    </lineage>
</organism>
<dbReference type="EMBL" id="LR746264">
    <property type="protein sequence ID" value="CAA7388830.1"/>
    <property type="molecule type" value="Genomic_DNA"/>
</dbReference>
<reference evidence="2" key="1">
    <citation type="submission" date="2020-02" db="EMBL/GenBank/DDBJ databases">
        <authorList>
            <person name="Scholz U."/>
            <person name="Mascher M."/>
            <person name="Fiebig A."/>
        </authorList>
    </citation>
    <scope>NUCLEOTIDE SEQUENCE</scope>
</reference>
<gene>
    <name evidence="2" type="ORF">SI8410_01000988</name>
</gene>
<dbReference type="PANTHER" id="PTHR33306">
    <property type="entry name" value="EXPRESSED PROTEIN-RELATED-RELATED"/>
    <property type="match status" value="1"/>
</dbReference>
<keyword evidence="1" id="KW-0812">Transmembrane</keyword>
<evidence type="ECO:0000256" key="1">
    <source>
        <dbReference type="SAM" id="Phobius"/>
    </source>
</evidence>
<dbReference type="AlphaFoldDB" id="A0A7I8JXZ4"/>
<accession>A0A7I8JXZ4</accession>
<sequence length="117" mass="12416">MEEGKAAPHGVLLAVVLGLVAVGSSIIKKGSFFESIPEIIGPGVLLILPIFLIVLIRVLSSERINCLADLLSSTSPDSIHRAGGSPVGVGLLLVLILLLLYFRFAPSHRCRVDCDDD</sequence>
<feature type="transmembrane region" description="Helical" evidence="1">
    <location>
        <begin position="6"/>
        <end position="27"/>
    </location>
</feature>
<evidence type="ECO:0000313" key="3">
    <source>
        <dbReference type="Proteomes" id="UP000663760"/>
    </source>
</evidence>
<feature type="transmembrane region" description="Helical" evidence="1">
    <location>
        <begin position="79"/>
        <end position="102"/>
    </location>
</feature>
<dbReference type="PANTHER" id="PTHR33306:SF1">
    <property type="entry name" value="EXPRESSED PROTEIN"/>
    <property type="match status" value="1"/>
</dbReference>
<keyword evidence="1" id="KW-1133">Transmembrane helix</keyword>
<name>A0A7I8JXZ4_SPIIN</name>
<evidence type="ECO:0000313" key="2">
    <source>
        <dbReference type="EMBL" id="CAA7388830.1"/>
    </source>
</evidence>